<dbReference type="Pfam" id="PF25030">
    <property type="entry name" value="M-HEAT_ATR"/>
    <property type="match status" value="1"/>
</dbReference>
<feature type="domain" description="FATC" evidence="15">
    <location>
        <begin position="2559"/>
        <end position="2591"/>
    </location>
</feature>
<dbReference type="InterPro" id="IPR036940">
    <property type="entry name" value="PI3/4_kinase_cat_sf"/>
</dbReference>
<organism evidence="16 17">
    <name type="scientific">Exocentrus adspersus</name>
    <dbReference type="NCBI Taxonomy" id="1586481"/>
    <lineage>
        <taxon>Eukaryota</taxon>
        <taxon>Metazoa</taxon>
        <taxon>Ecdysozoa</taxon>
        <taxon>Arthropoda</taxon>
        <taxon>Hexapoda</taxon>
        <taxon>Insecta</taxon>
        <taxon>Pterygota</taxon>
        <taxon>Neoptera</taxon>
        <taxon>Endopterygota</taxon>
        <taxon>Coleoptera</taxon>
        <taxon>Polyphaga</taxon>
        <taxon>Cucujiformia</taxon>
        <taxon>Chrysomeloidea</taxon>
        <taxon>Cerambycidae</taxon>
        <taxon>Lamiinae</taxon>
        <taxon>Acanthocinini</taxon>
        <taxon>Exocentrus</taxon>
    </lineage>
</organism>
<keyword evidence="10" id="KW-0234">DNA repair</keyword>
<dbReference type="GO" id="GO:0006281">
    <property type="term" value="P:DNA repair"/>
    <property type="evidence" value="ECO:0007669"/>
    <property type="project" value="UniProtKB-KW"/>
</dbReference>
<dbReference type="Gene3D" id="3.30.1010.10">
    <property type="entry name" value="Phosphatidylinositol 3-kinase Catalytic Subunit, Chain A, domain 4"/>
    <property type="match status" value="1"/>
</dbReference>
<keyword evidence="11" id="KW-0539">Nucleus</keyword>
<dbReference type="Pfam" id="PF02259">
    <property type="entry name" value="FAT"/>
    <property type="match status" value="1"/>
</dbReference>
<dbReference type="GO" id="GO:0005524">
    <property type="term" value="F:ATP binding"/>
    <property type="evidence" value="ECO:0007669"/>
    <property type="project" value="UniProtKB-KW"/>
</dbReference>
<dbReference type="GO" id="GO:0005634">
    <property type="term" value="C:nucleus"/>
    <property type="evidence" value="ECO:0007669"/>
    <property type="project" value="UniProtKB-SubCell"/>
</dbReference>
<dbReference type="PANTHER" id="PTHR11139">
    <property type="entry name" value="ATAXIA TELANGIECTASIA MUTATED ATM -RELATED"/>
    <property type="match status" value="1"/>
</dbReference>
<keyword evidence="7" id="KW-0227">DNA damage</keyword>
<accession>A0AAV8WJ96</accession>
<keyword evidence="9" id="KW-0067">ATP-binding</keyword>
<dbReference type="PROSITE" id="PS50290">
    <property type="entry name" value="PI3_4_KINASE_3"/>
    <property type="match status" value="1"/>
</dbReference>
<dbReference type="InterPro" id="IPR003151">
    <property type="entry name" value="PIK-rel_kinase_FAT"/>
</dbReference>
<feature type="domain" description="PI3K/PI4K catalytic" evidence="13">
    <location>
        <begin position="2246"/>
        <end position="2554"/>
    </location>
</feature>
<dbReference type="GO" id="GO:0004674">
    <property type="term" value="F:protein serine/threonine kinase activity"/>
    <property type="evidence" value="ECO:0007669"/>
    <property type="project" value="UniProtKB-KW"/>
</dbReference>
<dbReference type="EC" id="2.7.11.1" evidence="3"/>
<evidence type="ECO:0000256" key="5">
    <source>
        <dbReference type="ARBA" id="ARBA00022679"/>
    </source>
</evidence>
<evidence type="ECO:0000256" key="7">
    <source>
        <dbReference type="ARBA" id="ARBA00022763"/>
    </source>
</evidence>
<dbReference type="SMART" id="SM01343">
    <property type="entry name" value="FATC"/>
    <property type="match status" value="1"/>
</dbReference>
<dbReference type="InterPro" id="IPR016024">
    <property type="entry name" value="ARM-type_fold"/>
</dbReference>
<protein>
    <recommendedName>
        <fullName evidence="12">Serine/threonine-protein kinase ATR</fullName>
        <ecNumber evidence="3">2.7.11.1</ecNumber>
    </recommendedName>
</protein>
<evidence type="ECO:0000313" key="17">
    <source>
        <dbReference type="Proteomes" id="UP001159042"/>
    </source>
</evidence>
<keyword evidence="17" id="KW-1185">Reference proteome</keyword>
<dbReference type="InterPro" id="IPR012993">
    <property type="entry name" value="UME"/>
</dbReference>
<dbReference type="CDD" id="cd00892">
    <property type="entry name" value="PIKKc_ATR"/>
    <property type="match status" value="1"/>
</dbReference>
<evidence type="ECO:0000256" key="11">
    <source>
        <dbReference type="ARBA" id="ARBA00023242"/>
    </source>
</evidence>
<dbReference type="GO" id="GO:0005694">
    <property type="term" value="C:chromosome"/>
    <property type="evidence" value="ECO:0007669"/>
    <property type="project" value="TreeGrafter"/>
</dbReference>
<evidence type="ECO:0000259" key="13">
    <source>
        <dbReference type="PROSITE" id="PS50290"/>
    </source>
</evidence>
<dbReference type="GO" id="GO:0000723">
    <property type="term" value="P:telomere maintenance"/>
    <property type="evidence" value="ECO:0007669"/>
    <property type="project" value="TreeGrafter"/>
</dbReference>
<dbReference type="InterPro" id="IPR050517">
    <property type="entry name" value="DDR_Repair_Kinase"/>
</dbReference>
<dbReference type="Gene3D" id="1.10.1070.11">
    <property type="entry name" value="Phosphatidylinositol 3-/4-kinase, catalytic domain"/>
    <property type="match status" value="1"/>
</dbReference>
<dbReference type="PROSITE" id="PS51190">
    <property type="entry name" value="FATC"/>
    <property type="match status" value="1"/>
</dbReference>
<proteinExistence type="inferred from homology"/>
<evidence type="ECO:0000256" key="3">
    <source>
        <dbReference type="ARBA" id="ARBA00012513"/>
    </source>
</evidence>
<reference evidence="16 17" key="1">
    <citation type="journal article" date="2023" name="Insect Mol. Biol.">
        <title>Genome sequencing provides insights into the evolution of gene families encoding plant cell wall-degrading enzymes in longhorned beetles.</title>
        <authorList>
            <person name="Shin N.R."/>
            <person name="Okamura Y."/>
            <person name="Kirsch R."/>
            <person name="Pauchet Y."/>
        </authorList>
    </citation>
    <scope>NUCLEOTIDE SEQUENCE [LARGE SCALE GENOMIC DNA]</scope>
    <source>
        <strain evidence="16">EAD_L_NR</strain>
    </source>
</reference>
<evidence type="ECO:0000313" key="16">
    <source>
        <dbReference type="EMBL" id="KAJ8925826.1"/>
    </source>
</evidence>
<dbReference type="InterPro" id="IPR057564">
    <property type="entry name" value="HEAT_ATR"/>
</dbReference>
<evidence type="ECO:0000259" key="15">
    <source>
        <dbReference type="PROSITE" id="PS51190"/>
    </source>
</evidence>
<evidence type="ECO:0000256" key="8">
    <source>
        <dbReference type="ARBA" id="ARBA00022777"/>
    </source>
</evidence>
<evidence type="ECO:0000256" key="9">
    <source>
        <dbReference type="ARBA" id="ARBA00022840"/>
    </source>
</evidence>
<dbReference type="PROSITE" id="PS51189">
    <property type="entry name" value="FAT"/>
    <property type="match status" value="1"/>
</dbReference>
<evidence type="ECO:0000256" key="4">
    <source>
        <dbReference type="ARBA" id="ARBA00022527"/>
    </source>
</evidence>
<comment type="similarity">
    <text evidence="2">Belongs to the PI3/PI4-kinase family. ATM subfamily.</text>
</comment>
<dbReference type="Pfam" id="PF02260">
    <property type="entry name" value="FATC"/>
    <property type="match status" value="1"/>
</dbReference>
<dbReference type="Pfam" id="PF08064">
    <property type="entry name" value="UME"/>
    <property type="match status" value="1"/>
</dbReference>
<dbReference type="InterPro" id="IPR056802">
    <property type="entry name" value="ATR-like_M-HEAT"/>
</dbReference>
<comment type="caution">
    <text evidence="16">The sequence shown here is derived from an EMBL/GenBank/DDBJ whole genome shotgun (WGS) entry which is preliminary data.</text>
</comment>
<dbReference type="FunFam" id="3.30.1010.10:FF:000011">
    <property type="entry name" value="serine/threonine-protein kinase ATR"/>
    <property type="match status" value="1"/>
</dbReference>
<dbReference type="InterPro" id="IPR014009">
    <property type="entry name" value="PIK_FAT"/>
</dbReference>
<evidence type="ECO:0000256" key="6">
    <source>
        <dbReference type="ARBA" id="ARBA00022741"/>
    </source>
</evidence>
<evidence type="ECO:0000256" key="1">
    <source>
        <dbReference type="ARBA" id="ARBA00004123"/>
    </source>
</evidence>
<dbReference type="InterPro" id="IPR000403">
    <property type="entry name" value="PI3/4_kinase_cat_dom"/>
</dbReference>
<dbReference type="SMART" id="SM00802">
    <property type="entry name" value="UME"/>
    <property type="match status" value="1"/>
</dbReference>
<gene>
    <name evidence="16" type="ORF">NQ315_009677</name>
</gene>
<dbReference type="EMBL" id="JANEYG010000001">
    <property type="protein sequence ID" value="KAJ8925826.1"/>
    <property type="molecule type" value="Genomic_DNA"/>
</dbReference>
<keyword evidence="8" id="KW-0418">Kinase</keyword>
<dbReference type="SMART" id="SM00146">
    <property type="entry name" value="PI3Kc"/>
    <property type="match status" value="1"/>
</dbReference>
<dbReference type="PANTHER" id="PTHR11139:SF69">
    <property type="entry name" value="SERINE_THREONINE-PROTEIN KINASE ATR"/>
    <property type="match status" value="1"/>
</dbReference>
<dbReference type="PROSITE" id="PS00916">
    <property type="entry name" value="PI3_4_KINASE_2"/>
    <property type="match status" value="1"/>
</dbReference>
<feature type="domain" description="FAT" evidence="14">
    <location>
        <begin position="1591"/>
        <end position="2138"/>
    </location>
</feature>
<sequence>MQKCGVKLDTKTNAVFAPDKYHTVLSLFYPYDIYNAIELDPHYYKMTDIEEIIPAFSMWKMFNDTVPVLIKGDCSESSVTKLASIIQSKEFLNIFIYTRHPALSFEQNQEVERKYKAFMTWLLGQFFYMLGYERFLKVHDTILETQLCVLEQLSKTQVHVYYELAQEYHKAFDMLINFHKKPSEKLVLQVFVPESFEDLNRGLDLTQIYIEISSVEKCGLLIGKLLKFVKYILQENFLFCSFDENTDRSLDAVLYLLSVGDMPMKLNVTDILVDIFSRSKHDLKAYSLNVVRKFRTFLSLFEQFTYYTYNMQAELKRLARDKFETLLISFLQINNDVNYSDRICNFIIAKQLDAMDNNLFTSPSVLLTVIKTVNNINVGSCENLVVSVNEKLNFSNCLSVYCFKQIIFKEVCELKDERLHVNVFQTDSCKIWNAIHKKIVKNFEEMECKNVCNMNAVLEFFETITNTLLQILIDYKKIKGNKVLYFFNEKVILLLFLKKYIVHCSACNTSSNERCLKFLVNLIPITNSKNIDIIFHFVAYPLLASTCYRSNNEFPSNFIGTDQLEVKMAIKEFYSLLSSVNTDKKTSLKHVNEIFGFISSGLLNLNISQVQQIEMLYKKLCTSLIGTSNNSELITLILEALPCILGMFDTKNVIVNIFKPIFLHQAIREKPLAAVPNVICCLSSDFLKILKWDDTDIKLRINVRCLKCHVKDDNAVVIEEFVKSRFGDYAIGFKFNKAQLDTSVLNFLLKSILPLLTNATANVKVAALDTLPYFSNHVLQFHFTSVVKIWIELAADPNMSVREKFADVIHAIVQYGQENTVLSQDTKTEILDLMLSKLLIFSKRSLQFSDYDLQDTLLNAIEEISMVKLASEHVSQLMVILIYFVMTPTSKYSLLAVNKCFKLARMNEMSTTSIYSQHKKELCKVIVHLSAVNQEVINYTLTNSLEKVSLMLGFYSPKDFLTQETNYVLPFLVFKTIKKPAVTKLIQEVATLTETDVGEMLACKYGYIFIHIFLEEMPMNEFKQCMLYLEKTTGMTGPTLRKRNFRIILNELLLNFHEKKRQTLTLLADEDNENKSNSIPDYLQPHFLGILLYFDVKLISKNSKKDNYLLSLADLFKFMGSKHIMPLRFKIIAMLQTISYESFPHLICEVWKSFIHSCEIESLGPQLATIFVSMQPLLDHCPNDTNSIFRYLVLEKEFHTKNYIPDLFFVNNHKVDQEVLVAIKNSLRALEEYNLKQKIQWYLKYLEHEAVEVRVQASKQLKNCLMQSREELDKMILDYNGIDATIVELIDILTLGCREKDEALQLACGEVFGELGAIEPSHLPRRYTQEAEKSFSFFINEDSFIINALNELIRALQTEKNTQNMDRYALAIQEILKDYEISPDQSNSKHFLWEQFPESQKEVMIPLLNSRYMIAQPILLSNFPVPLYGSSVGASFESWLYNWTCSLMSSLPNERSKLLKVCLPSMRQNQRILMNFLPHILLHALLEGSGDIENKSFVELQTVTNSFTKKQELDEKVLNVRSIKIPGVAIEPQVVTPEEVKQMQCTKVVFILLDFLDRWLREWQWQNGVTGITNENFQKIKNFKHKLCKLQLAKCNYHCGEYPRALMYLEDYITENNTADGVAGVSALQQNEPSIEQRILALEISGKLADATTCYEGILQPKIHHIQGLVQCYLDLDNVSTALNFVRGAQENYLDFGNMLLEMQAEPLWRLGQYEELESFLAMPKLRKNTSWGVQLGRALVLLKNGEQNEFKNTLDALLKQQVELFGAASLEVGAYQHGYNYISKLHALNELRQIEKTLSDLFLKPNDNIYTENLMKKLMDEWSLRIKVVQESVRVIEPILCMRRVSLNLAKKIAEQKAPQAVSFLNSLIGECWLLSAKTARSAGMHQQAYTYTVKAEDYAPPTLFLEKAKLHWLREEHEQAIMTLNRGLDVFMADGDRPSITYLNMNKKKICAEAKLLIATYNDTISNVDSEVNLQNYREAVDVYKEWEKSLVCLAQYYDKIFQSYSEEDRDAKGSECQLHMIHSFGKSLQYGSNYVYQSMPRMLSIWFDYGTRLLEVTSSSVREDRKSTLLKMTKLIDSFLERLPAFVFLTAFSQLVSRICHPQREVYVELKSIIIKLLQQYPQQSLWMIISVIKSGYAIRSKRCTDILCDPRLKTNAMTKLVKDFTSLAEKLIELCNKEIAADVSSTKVSILLRSLPRMLQKEDFSEIMMPTQKFRKLILPNPDFKSKHHNPFPNQYVHIVGIEDEVTILSSLQKPRKITLRGSDGKGYIYMLKPKDDLRKDFRLMEFNDIVNHLLSLEPEARQRRLNIRLYSVAPLNEECGLIEWVPNLVGLRPVLITIYKQKGLAMKGKELKEACCQIRDPLEKKREVFTKKLLPRHPPVLGDWFRKTFPDAQSWFTARTAYIRTTAVMSMVGYILGLGDRHGENISLDETCGDSVHVDFNCLFNKGETFDWPERVPFRLTHNMVSAMGPLGVEGVFRKSCACTLRVLRTNTNTLMSIVTPFVYDPLVSWPRNVPPLQGVHNAERTNEQAVDHIKNIQLRLEGKVKTRNRMVLSPLSVEGQTNYLINEAISVDNLCQMYIGWGPYL</sequence>
<evidence type="ECO:0000256" key="10">
    <source>
        <dbReference type="ARBA" id="ARBA00023204"/>
    </source>
</evidence>
<dbReference type="Pfam" id="PF23593">
    <property type="entry name" value="HEAT_ATR"/>
    <property type="match status" value="1"/>
</dbReference>
<evidence type="ECO:0000256" key="12">
    <source>
        <dbReference type="ARBA" id="ARBA00024420"/>
    </source>
</evidence>
<dbReference type="SUPFAM" id="SSF48371">
    <property type="entry name" value="ARM repeat"/>
    <property type="match status" value="1"/>
</dbReference>
<dbReference type="Pfam" id="PF00454">
    <property type="entry name" value="PI3_PI4_kinase"/>
    <property type="match status" value="1"/>
</dbReference>
<keyword evidence="5" id="KW-0808">Transferase</keyword>
<dbReference type="GO" id="GO:0000077">
    <property type="term" value="P:DNA damage checkpoint signaling"/>
    <property type="evidence" value="ECO:0007669"/>
    <property type="project" value="TreeGrafter"/>
</dbReference>
<dbReference type="InterPro" id="IPR018936">
    <property type="entry name" value="PI3/4_kinase_CS"/>
</dbReference>
<evidence type="ECO:0000259" key="14">
    <source>
        <dbReference type="PROSITE" id="PS51189"/>
    </source>
</evidence>
<evidence type="ECO:0000256" key="2">
    <source>
        <dbReference type="ARBA" id="ARBA00010769"/>
    </source>
</evidence>
<dbReference type="InterPro" id="IPR011989">
    <property type="entry name" value="ARM-like"/>
</dbReference>
<dbReference type="Proteomes" id="UP001159042">
    <property type="component" value="Unassembled WGS sequence"/>
</dbReference>
<keyword evidence="4" id="KW-0723">Serine/threonine-protein kinase</keyword>
<dbReference type="Gene3D" id="1.25.10.10">
    <property type="entry name" value="Leucine-rich Repeat Variant"/>
    <property type="match status" value="1"/>
</dbReference>
<dbReference type="SUPFAM" id="SSF56112">
    <property type="entry name" value="Protein kinase-like (PK-like)"/>
    <property type="match status" value="1"/>
</dbReference>
<dbReference type="InterPro" id="IPR011009">
    <property type="entry name" value="Kinase-like_dom_sf"/>
</dbReference>
<dbReference type="InterPro" id="IPR003152">
    <property type="entry name" value="FATC_dom"/>
</dbReference>
<comment type="subcellular location">
    <subcellularLocation>
        <location evidence="1">Nucleus</location>
    </subcellularLocation>
</comment>
<name>A0AAV8WJ96_9CUCU</name>
<keyword evidence="6" id="KW-0547">Nucleotide-binding</keyword>